<keyword evidence="4" id="KW-1185">Reference proteome</keyword>
<dbReference type="EMBL" id="CAMAPD010000017">
    <property type="protein sequence ID" value="CAH9064548.1"/>
    <property type="molecule type" value="Genomic_DNA"/>
</dbReference>
<feature type="chain" id="PRO_5040776355" evidence="1">
    <location>
        <begin position="23"/>
        <end position="313"/>
    </location>
</feature>
<name>A0A9W4R1I3_9GAMM</name>
<evidence type="ECO:0000256" key="1">
    <source>
        <dbReference type="SAM" id="SignalP"/>
    </source>
</evidence>
<proteinExistence type="predicted"/>
<reference evidence="2 5" key="1">
    <citation type="submission" date="2022-07" db="EMBL/GenBank/DDBJ databases">
        <authorList>
            <person name="Criscuolo A."/>
        </authorList>
    </citation>
    <scope>NUCLEOTIDE SEQUENCE</scope>
    <source>
        <strain evidence="5">CIP 111951</strain>
        <strain evidence="2">CIP111854</strain>
        <strain evidence="3">CIP111951</strain>
    </source>
</reference>
<protein>
    <submittedName>
        <fullName evidence="2">Uncharacterized protein</fullName>
    </submittedName>
</protein>
<sequence length="313" mass="34420">MINKAYKYGPLLCGLVFACVNACELAWLNEKVALVPSQEQADCAALQSPNSQLRQVKGLTSTAKKPSYANAATPLNYNWVTEHCDLHTEDLTLVCALNGKKTHATLPLIPSKNLTLSYNHWQLNGYYFIGITDNNPESTLGFVRFDNNASPSWLNNQNACQHGLSTEVIKLNSGQYLCNSLAGGWQHSTLQALPAPCTAPQQMLHDSNGIWALQYERDSISWQVCQLSLDNAQLLQAYLYSPDISATLAALNLISTHTTTIAALYGEFDNAQAYALAVTSVSSLKKGDLNKTFDYQIPVSQLLYRLQNVPLSD</sequence>
<dbReference type="EMBL" id="CAMAPC010000016">
    <property type="protein sequence ID" value="CAH9063894.1"/>
    <property type="molecule type" value="Genomic_DNA"/>
</dbReference>
<accession>A0A9W4R1I3</accession>
<evidence type="ECO:0000313" key="3">
    <source>
        <dbReference type="EMBL" id="CAH9064548.1"/>
    </source>
</evidence>
<feature type="signal peptide" evidence="1">
    <location>
        <begin position="1"/>
        <end position="22"/>
    </location>
</feature>
<dbReference type="Proteomes" id="UP001152467">
    <property type="component" value="Unassembled WGS sequence"/>
</dbReference>
<evidence type="ECO:0000313" key="2">
    <source>
        <dbReference type="EMBL" id="CAH9063894.1"/>
    </source>
</evidence>
<keyword evidence="1" id="KW-0732">Signal</keyword>
<organism evidence="2 4">
    <name type="scientific">Pseudoalteromonas holothuriae</name>
    <dbReference type="NCBI Taxonomy" id="2963714"/>
    <lineage>
        <taxon>Bacteria</taxon>
        <taxon>Pseudomonadati</taxon>
        <taxon>Pseudomonadota</taxon>
        <taxon>Gammaproteobacteria</taxon>
        <taxon>Alteromonadales</taxon>
        <taxon>Pseudoalteromonadaceae</taxon>
        <taxon>Pseudoalteromonas</taxon>
    </lineage>
</organism>
<evidence type="ECO:0000313" key="4">
    <source>
        <dbReference type="Proteomes" id="UP001152467"/>
    </source>
</evidence>
<dbReference type="PROSITE" id="PS51257">
    <property type="entry name" value="PROKAR_LIPOPROTEIN"/>
    <property type="match status" value="1"/>
</dbReference>
<comment type="caution">
    <text evidence="2">The sequence shown here is derived from an EMBL/GenBank/DDBJ whole genome shotgun (WGS) entry which is preliminary data.</text>
</comment>
<dbReference type="AlphaFoldDB" id="A0A9W4R1I3"/>
<evidence type="ECO:0000313" key="5">
    <source>
        <dbReference type="Proteomes" id="UP001152485"/>
    </source>
</evidence>
<gene>
    <name evidence="2" type="ORF">PSECIP111854_03315</name>
    <name evidence="3" type="ORF">PSECIP111951_03158</name>
</gene>
<dbReference type="RefSeq" id="WP_261594453.1">
    <property type="nucleotide sequence ID" value="NZ_CAMAPC010000016.1"/>
</dbReference>
<dbReference type="Proteomes" id="UP001152485">
    <property type="component" value="Unassembled WGS sequence"/>
</dbReference>